<evidence type="ECO:0000256" key="1">
    <source>
        <dbReference type="ARBA" id="ARBA00022670"/>
    </source>
</evidence>
<comment type="caution">
    <text evidence="7">The sequence shown here is derived from an EMBL/GenBank/DDBJ whole genome shotgun (WGS) entry which is preliminary data.</text>
</comment>
<feature type="region of interest" description="Disordered" evidence="4">
    <location>
        <begin position="200"/>
        <end position="242"/>
    </location>
</feature>
<gene>
    <name evidence="7" type="ORF">K8U61_20900</name>
</gene>
<proteinExistence type="predicted"/>
<evidence type="ECO:0000256" key="4">
    <source>
        <dbReference type="SAM" id="MobiDB-lite"/>
    </source>
</evidence>
<dbReference type="PROSITE" id="PS00138">
    <property type="entry name" value="SUBTILASE_SER"/>
    <property type="match status" value="1"/>
</dbReference>
<evidence type="ECO:0000259" key="6">
    <source>
        <dbReference type="Pfam" id="PF00082"/>
    </source>
</evidence>
<dbReference type="EMBL" id="JAIQZJ010000016">
    <property type="protein sequence ID" value="MBZ5740643.1"/>
    <property type="molecule type" value="Genomic_DNA"/>
</dbReference>
<evidence type="ECO:0000313" key="8">
    <source>
        <dbReference type="Proteomes" id="UP000780875"/>
    </source>
</evidence>
<dbReference type="Gene3D" id="3.40.50.200">
    <property type="entry name" value="Peptidase S8/S53 domain"/>
    <property type="match status" value="2"/>
</dbReference>
<feature type="domain" description="Peptidase S8/S53" evidence="6">
    <location>
        <begin position="601"/>
        <end position="722"/>
    </location>
</feature>
<feature type="signal peptide" evidence="5">
    <location>
        <begin position="1"/>
        <end position="29"/>
    </location>
</feature>
<protein>
    <submittedName>
        <fullName evidence="7">S8 family serine peptidase</fullName>
    </submittedName>
</protein>
<keyword evidence="3" id="KW-0720">Serine protease</keyword>
<dbReference type="InterPro" id="IPR015500">
    <property type="entry name" value="Peptidase_S8_subtilisin-rel"/>
</dbReference>
<accession>A0ABS7UHY2</accession>
<dbReference type="InterPro" id="IPR023828">
    <property type="entry name" value="Peptidase_S8_Ser-AS"/>
</dbReference>
<feature type="chain" id="PRO_5047409536" evidence="5">
    <location>
        <begin position="30"/>
        <end position="937"/>
    </location>
</feature>
<sequence>MNNRRLLAVATAVAAVGSLTYLAPSPGVAAQTDRRSDTGAQSTERYVASSLGNGLARLVAEKAAGTSALTGGGGLRIDQSSLAVRDAQGRVLVDLTPRAGTDRAAYRRTAVKLGMVITATDAGLGTLEGYVPLSAVPELSALPDTGTLSQVLRPQLHAGSTTSQGVAFQRVDKVHQAGIDGSGMTIGVLSDSYDTASTDVFGDPLDDHAADDVASGDLPGVGNPDNPQPVVVVDEGPDDSTDEGRAMLQIVHDIAPAAKLCFAQAGEGQVGFANNIRALADKSGACGADVIVDDVGYGDETPYADNLISDAIDDVTADGVTYFSAAGNGGDHQAWSAPVHLVGKAAGTKGTNLDFKHVDPALYAGGLEDMDPGKGTDVGQTIDLVPSSGAQILVSWNDPVDVNGASVGDPYYENTGTLTDDNTEDGVTFDFTPTDDQLGNEVLLTTDGVPSASVDLILDLKKPDGTEIGPVDTGSSPERLATALDQPGTYTITVSGYDGATGDFTVDMSPVLAPSKVTTDFNLLIFDKSGNYLGVVGDDNTLSGRPQEALPIGGLSSFQMVIARATTGKTPVTQMSYQIWGDGYAGEYYSPKAVSIVGHPAARGAVAVAAYDPFKSYLPESYTSYGGKMPVYFDSAGDAYDAPEVRRKPDVASTDRGNTTFFVADDTRDKDDFPNFGGTSAAAPHAAAIAALVLEKAGGPGSLTPAQVRSRLEKSAFAHDLDPFQAHGSAKGLKITAVGDQSDERNLTPGSLASKSFFRVRYTGSKPLRSITLNGRTASPTSLQGLVFDPRKTAKPGNYRAGGFPFAVGSVSHGLTKRSISASFSGTSKKLPKGVFSTMRLHFRKPLHRGQSFTFGIDRDAAEWSPSLRAIEGNGADELGGAVAIPSGAKKTKGMRFTAVTVGGKRLSGHFVNKLGHGWTGVDGYGVVNAEEAVLGK</sequence>
<keyword evidence="2" id="KW-0378">Hydrolase</keyword>
<dbReference type="RefSeq" id="WP_224125001.1">
    <property type="nucleotide sequence ID" value="NZ_JAIQZJ010000016.1"/>
</dbReference>
<dbReference type="SUPFAM" id="SSF52743">
    <property type="entry name" value="Subtilisin-like"/>
    <property type="match status" value="1"/>
</dbReference>
<evidence type="ECO:0000256" key="3">
    <source>
        <dbReference type="ARBA" id="ARBA00022825"/>
    </source>
</evidence>
<evidence type="ECO:0000256" key="5">
    <source>
        <dbReference type="SAM" id="SignalP"/>
    </source>
</evidence>
<dbReference type="InterPro" id="IPR036852">
    <property type="entry name" value="Peptidase_S8/S53_dom_sf"/>
</dbReference>
<keyword evidence="5" id="KW-0732">Signal</keyword>
<feature type="compositionally biased region" description="Low complexity" evidence="4">
    <location>
        <begin position="220"/>
        <end position="234"/>
    </location>
</feature>
<keyword evidence="1" id="KW-0645">Protease</keyword>
<organism evidence="7 8">
    <name type="scientific">Nocardioides mangrovi</name>
    <dbReference type="NCBI Taxonomy" id="2874580"/>
    <lineage>
        <taxon>Bacteria</taxon>
        <taxon>Bacillati</taxon>
        <taxon>Actinomycetota</taxon>
        <taxon>Actinomycetes</taxon>
        <taxon>Propionibacteriales</taxon>
        <taxon>Nocardioidaceae</taxon>
        <taxon>Nocardioides</taxon>
    </lineage>
</organism>
<dbReference type="Proteomes" id="UP000780875">
    <property type="component" value="Unassembled WGS sequence"/>
</dbReference>
<dbReference type="PRINTS" id="PR00723">
    <property type="entry name" value="SUBTILISIN"/>
</dbReference>
<dbReference type="InterPro" id="IPR000209">
    <property type="entry name" value="Peptidase_S8/S53_dom"/>
</dbReference>
<dbReference type="Pfam" id="PF00082">
    <property type="entry name" value="Peptidase_S8"/>
    <property type="match status" value="1"/>
</dbReference>
<reference evidence="7 8" key="1">
    <citation type="submission" date="2021-09" db="EMBL/GenBank/DDBJ databases">
        <title>Whole genome sequence of Nocardioides sp. GBK3QG-3.</title>
        <authorList>
            <person name="Tuo L."/>
        </authorList>
    </citation>
    <scope>NUCLEOTIDE SEQUENCE [LARGE SCALE GENOMIC DNA]</scope>
    <source>
        <strain evidence="7 8">GBK3QG-3</strain>
    </source>
</reference>
<dbReference type="Gene3D" id="2.60.120.380">
    <property type="match status" value="1"/>
</dbReference>
<keyword evidence="8" id="KW-1185">Reference proteome</keyword>
<evidence type="ECO:0000256" key="2">
    <source>
        <dbReference type="ARBA" id="ARBA00022801"/>
    </source>
</evidence>
<name>A0ABS7UHY2_9ACTN</name>
<evidence type="ECO:0000313" key="7">
    <source>
        <dbReference type="EMBL" id="MBZ5740643.1"/>
    </source>
</evidence>